<protein>
    <recommendedName>
        <fullName evidence="1">Integrase catalytic domain-containing protein</fullName>
    </recommendedName>
</protein>
<dbReference type="GO" id="GO:0003676">
    <property type="term" value="F:nucleic acid binding"/>
    <property type="evidence" value="ECO:0007669"/>
    <property type="project" value="InterPro"/>
</dbReference>
<dbReference type="InterPro" id="IPR036397">
    <property type="entry name" value="RNaseH_sf"/>
</dbReference>
<dbReference type="InterPro" id="IPR001584">
    <property type="entry name" value="Integrase_cat-core"/>
</dbReference>
<dbReference type="Proteomes" id="UP001454036">
    <property type="component" value="Unassembled WGS sequence"/>
</dbReference>
<feature type="domain" description="Integrase catalytic" evidence="1">
    <location>
        <begin position="12"/>
        <end position="177"/>
    </location>
</feature>
<dbReference type="InterPro" id="IPR039537">
    <property type="entry name" value="Retrotran_Ty1/copia-like"/>
</dbReference>
<gene>
    <name evidence="2" type="ORF">LIER_10741</name>
</gene>
<dbReference type="InterPro" id="IPR012337">
    <property type="entry name" value="RNaseH-like_sf"/>
</dbReference>
<dbReference type="EMBL" id="BAABME010001935">
    <property type="protein sequence ID" value="GAA0152202.1"/>
    <property type="molecule type" value="Genomic_DNA"/>
</dbReference>
<sequence length="177" mass="20676">MGKQHRVKFNKVSQRRNAILELMYSDVCGPMKVKTMGGNSYFIRYIDDYSRKVSIFALKTKDQVCETFKYLHQLVERETKNILKCIRIDNGGEYIGDFDRYCKSKGIRHEQSVPKIPQHNGVAERMNRTIVEKIRCMLSHVNLPRYFWEKALVTAVQIINLSPSITLNGEVPEKMWS</sequence>
<keyword evidence="3" id="KW-1185">Reference proteome</keyword>
<evidence type="ECO:0000313" key="2">
    <source>
        <dbReference type="EMBL" id="GAA0152202.1"/>
    </source>
</evidence>
<dbReference type="PANTHER" id="PTHR42648">
    <property type="entry name" value="TRANSPOSASE, PUTATIVE-RELATED"/>
    <property type="match status" value="1"/>
</dbReference>
<comment type="caution">
    <text evidence="2">The sequence shown here is derived from an EMBL/GenBank/DDBJ whole genome shotgun (WGS) entry which is preliminary data.</text>
</comment>
<dbReference type="GO" id="GO:0015074">
    <property type="term" value="P:DNA integration"/>
    <property type="evidence" value="ECO:0007669"/>
    <property type="project" value="InterPro"/>
</dbReference>
<reference evidence="2 3" key="1">
    <citation type="submission" date="2024-01" db="EMBL/GenBank/DDBJ databases">
        <title>The complete chloroplast genome sequence of Lithospermum erythrorhizon: insights into the phylogenetic relationship among Boraginaceae species and the maternal lineages of purple gromwells.</title>
        <authorList>
            <person name="Okada T."/>
            <person name="Watanabe K."/>
        </authorList>
    </citation>
    <scope>NUCLEOTIDE SEQUENCE [LARGE SCALE GENOMIC DNA]</scope>
</reference>
<dbReference type="Pfam" id="PF00665">
    <property type="entry name" value="rve"/>
    <property type="match status" value="1"/>
</dbReference>
<dbReference type="Gene3D" id="3.30.420.10">
    <property type="entry name" value="Ribonuclease H-like superfamily/Ribonuclease H"/>
    <property type="match status" value="1"/>
</dbReference>
<evidence type="ECO:0000259" key="1">
    <source>
        <dbReference type="PROSITE" id="PS50994"/>
    </source>
</evidence>
<dbReference type="PROSITE" id="PS50994">
    <property type="entry name" value="INTEGRASE"/>
    <property type="match status" value="1"/>
</dbReference>
<dbReference type="AlphaFoldDB" id="A0AAV3PQK4"/>
<evidence type="ECO:0000313" key="3">
    <source>
        <dbReference type="Proteomes" id="UP001454036"/>
    </source>
</evidence>
<dbReference type="SUPFAM" id="SSF53098">
    <property type="entry name" value="Ribonuclease H-like"/>
    <property type="match status" value="1"/>
</dbReference>
<organism evidence="2 3">
    <name type="scientific">Lithospermum erythrorhizon</name>
    <name type="common">Purple gromwell</name>
    <name type="synonym">Lithospermum officinale var. erythrorhizon</name>
    <dbReference type="NCBI Taxonomy" id="34254"/>
    <lineage>
        <taxon>Eukaryota</taxon>
        <taxon>Viridiplantae</taxon>
        <taxon>Streptophyta</taxon>
        <taxon>Embryophyta</taxon>
        <taxon>Tracheophyta</taxon>
        <taxon>Spermatophyta</taxon>
        <taxon>Magnoliopsida</taxon>
        <taxon>eudicotyledons</taxon>
        <taxon>Gunneridae</taxon>
        <taxon>Pentapetalae</taxon>
        <taxon>asterids</taxon>
        <taxon>lamiids</taxon>
        <taxon>Boraginales</taxon>
        <taxon>Boraginaceae</taxon>
        <taxon>Boraginoideae</taxon>
        <taxon>Lithospermeae</taxon>
        <taxon>Lithospermum</taxon>
    </lineage>
</organism>
<accession>A0AAV3PQK4</accession>
<name>A0AAV3PQK4_LITER</name>
<dbReference type="PANTHER" id="PTHR42648:SF28">
    <property type="entry name" value="TRANSPOSON-ENCODED PROTEIN WITH RIBONUCLEASE H-LIKE AND RETROVIRUS ZINC FINGER-LIKE DOMAINS"/>
    <property type="match status" value="1"/>
</dbReference>
<proteinExistence type="predicted"/>